<keyword evidence="7" id="KW-0865">Zymogen</keyword>
<dbReference type="EMBL" id="MDYQ01000062">
    <property type="protein sequence ID" value="PRP84483.1"/>
    <property type="molecule type" value="Genomic_DNA"/>
</dbReference>
<evidence type="ECO:0000256" key="5">
    <source>
        <dbReference type="ARBA" id="ARBA00022801"/>
    </source>
</evidence>
<dbReference type="InterPro" id="IPR029055">
    <property type="entry name" value="Ntn_hydrolases_N"/>
</dbReference>
<accession>A0A2P6NKL6</accession>
<dbReference type="PANTHER" id="PTHR32194">
    <property type="entry name" value="METALLOPROTEASE TLDD"/>
    <property type="match status" value="1"/>
</dbReference>
<keyword evidence="4" id="KW-0888">Threonine protease</keyword>
<comment type="function">
    <text evidence="10">Component of the proteasome, a multicatalytic proteinase complex which is characterized by its ability to cleave peptides with Arg, Phe, Tyr, Leu, and Glu adjacent to the leaving group at neutral or slightly basic pH. The proteasome has an ATP-dependent proteolytic activity.</text>
</comment>
<keyword evidence="6 10" id="KW-0647">Proteasome</keyword>
<dbReference type="InterPro" id="IPR023333">
    <property type="entry name" value="Proteasome_suB-type"/>
</dbReference>
<evidence type="ECO:0000256" key="9">
    <source>
        <dbReference type="PIRSR" id="PIRSR600243-1"/>
    </source>
</evidence>
<gene>
    <name evidence="11" type="ORF">PROFUN_08068</name>
</gene>
<dbReference type="GO" id="GO:0005737">
    <property type="term" value="C:cytoplasm"/>
    <property type="evidence" value="ECO:0007669"/>
    <property type="project" value="UniProtKB-SubCell"/>
</dbReference>
<sequence>MNNNDWMTKAHSMGTSIMAVRFNGGVVVGADSRTTTGSYIANRVSDKLTPVHERIYCCRSGSAADTQAIADYVKYYLSIHSIELGELPATKTAAALFQQLCYTNKNALQAGIIIGGWDKRNGGQVYSIPLGGSLVNEPFATGGSGSTYIYGYCDANYRPDMTRQECEDFVVRALSLAMARDGSSGGVVRVAIIDESGVERKMVPGNQLPYN</sequence>
<dbReference type="GO" id="GO:0010498">
    <property type="term" value="P:proteasomal protein catabolic process"/>
    <property type="evidence" value="ECO:0007669"/>
    <property type="project" value="UniProtKB-ARBA"/>
</dbReference>
<dbReference type="PRINTS" id="PR00141">
    <property type="entry name" value="PROTEASOME"/>
</dbReference>
<keyword evidence="5" id="KW-0378">Hydrolase</keyword>
<dbReference type="InterPro" id="IPR000243">
    <property type="entry name" value="Pept_T1A_subB"/>
</dbReference>
<dbReference type="GO" id="GO:0004298">
    <property type="term" value="F:threonine-type endopeptidase activity"/>
    <property type="evidence" value="ECO:0007669"/>
    <property type="project" value="UniProtKB-KW"/>
</dbReference>
<evidence type="ECO:0000256" key="6">
    <source>
        <dbReference type="ARBA" id="ARBA00022942"/>
    </source>
</evidence>
<comment type="similarity">
    <text evidence="10">Belongs to the peptidase T1B family.</text>
</comment>
<proteinExistence type="inferred from homology"/>
<organism evidence="11 12">
    <name type="scientific">Planoprotostelium fungivorum</name>
    <dbReference type="NCBI Taxonomy" id="1890364"/>
    <lineage>
        <taxon>Eukaryota</taxon>
        <taxon>Amoebozoa</taxon>
        <taxon>Evosea</taxon>
        <taxon>Variosea</taxon>
        <taxon>Cavosteliida</taxon>
        <taxon>Cavosteliaceae</taxon>
        <taxon>Planoprotostelium</taxon>
    </lineage>
</organism>
<keyword evidence="2 10" id="KW-0963">Cytoplasm</keyword>
<dbReference type="Gene3D" id="3.60.20.10">
    <property type="entry name" value="Glutamine Phosphoribosylpyrophosphate, subunit 1, domain 1"/>
    <property type="match status" value="1"/>
</dbReference>
<dbReference type="Proteomes" id="UP000241769">
    <property type="component" value="Unassembled WGS sequence"/>
</dbReference>
<dbReference type="SUPFAM" id="SSF56235">
    <property type="entry name" value="N-terminal nucleophile aminohydrolases (Ntn hydrolases)"/>
    <property type="match status" value="1"/>
</dbReference>
<dbReference type="OrthoDB" id="7854943at2759"/>
<reference evidence="11 12" key="1">
    <citation type="journal article" date="2018" name="Genome Biol. Evol.">
        <title>Multiple Roots of Fruiting Body Formation in Amoebozoa.</title>
        <authorList>
            <person name="Hillmann F."/>
            <person name="Forbes G."/>
            <person name="Novohradska S."/>
            <person name="Ferling I."/>
            <person name="Riege K."/>
            <person name="Groth M."/>
            <person name="Westermann M."/>
            <person name="Marz M."/>
            <person name="Spaller T."/>
            <person name="Winckler T."/>
            <person name="Schaap P."/>
            <person name="Glockner G."/>
        </authorList>
    </citation>
    <scope>NUCLEOTIDE SEQUENCE [LARGE SCALE GENOMIC DNA]</scope>
    <source>
        <strain evidence="11 12">Jena</strain>
    </source>
</reference>
<protein>
    <recommendedName>
        <fullName evidence="10">Proteasome subunit beta</fullName>
    </recommendedName>
</protein>
<comment type="caution">
    <text evidence="11">The sequence shown here is derived from an EMBL/GenBank/DDBJ whole genome shotgun (WGS) entry which is preliminary data.</text>
</comment>
<evidence type="ECO:0000256" key="3">
    <source>
        <dbReference type="ARBA" id="ARBA00022670"/>
    </source>
</evidence>
<evidence type="ECO:0000256" key="4">
    <source>
        <dbReference type="ARBA" id="ARBA00022698"/>
    </source>
</evidence>
<comment type="subcellular location">
    <subcellularLocation>
        <location evidence="10">Cytoplasm</location>
    </subcellularLocation>
    <subcellularLocation>
        <location evidence="10">Nucleus</location>
    </subcellularLocation>
</comment>
<feature type="active site" description="Nucleophile" evidence="9">
    <location>
        <position position="15"/>
    </location>
</feature>
<dbReference type="GO" id="GO:0005634">
    <property type="term" value="C:nucleus"/>
    <property type="evidence" value="ECO:0007669"/>
    <property type="project" value="UniProtKB-SubCell"/>
</dbReference>
<evidence type="ECO:0000313" key="11">
    <source>
        <dbReference type="EMBL" id="PRP84483.1"/>
    </source>
</evidence>
<keyword evidence="3" id="KW-0645">Protease</keyword>
<evidence type="ECO:0000256" key="10">
    <source>
        <dbReference type="RuleBase" id="RU004203"/>
    </source>
</evidence>
<dbReference type="PANTHER" id="PTHR32194:SF0">
    <property type="entry name" value="ATP-DEPENDENT PROTEASE SUBUNIT HSLV"/>
    <property type="match status" value="1"/>
</dbReference>
<dbReference type="AlphaFoldDB" id="A0A2P6NKL6"/>
<keyword evidence="8 10" id="KW-0539">Nucleus</keyword>
<dbReference type="CDD" id="cd03762">
    <property type="entry name" value="proteasome_beta_type_6"/>
    <property type="match status" value="1"/>
</dbReference>
<evidence type="ECO:0000313" key="12">
    <source>
        <dbReference type="Proteomes" id="UP000241769"/>
    </source>
</evidence>
<comment type="subunit">
    <text evidence="10">Component of the proteasome complex.</text>
</comment>
<dbReference type="InParanoid" id="A0A2P6NKL6"/>
<dbReference type="GO" id="GO:0019774">
    <property type="term" value="C:proteasome core complex, beta-subunit complex"/>
    <property type="evidence" value="ECO:0007669"/>
    <property type="project" value="UniProtKB-ARBA"/>
</dbReference>
<dbReference type="PROSITE" id="PS51476">
    <property type="entry name" value="PROTEASOME_BETA_2"/>
    <property type="match status" value="1"/>
</dbReference>
<dbReference type="InterPro" id="IPR016050">
    <property type="entry name" value="Proteasome_bsu_CS"/>
</dbReference>
<dbReference type="InterPro" id="IPR001353">
    <property type="entry name" value="Proteasome_sua/b"/>
</dbReference>
<evidence type="ECO:0000256" key="7">
    <source>
        <dbReference type="ARBA" id="ARBA00023145"/>
    </source>
</evidence>
<dbReference type="Pfam" id="PF00227">
    <property type="entry name" value="Proteasome"/>
    <property type="match status" value="1"/>
</dbReference>
<dbReference type="PROSITE" id="PS00854">
    <property type="entry name" value="PROTEASOME_BETA_1"/>
    <property type="match status" value="1"/>
</dbReference>
<name>A0A2P6NKL6_9EUKA</name>
<evidence type="ECO:0000256" key="2">
    <source>
        <dbReference type="ARBA" id="ARBA00022490"/>
    </source>
</evidence>
<dbReference type="FunCoup" id="A0A2P6NKL6">
    <property type="interactions" value="1007"/>
</dbReference>
<evidence type="ECO:0000256" key="8">
    <source>
        <dbReference type="ARBA" id="ARBA00023242"/>
    </source>
</evidence>
<dbReference type="FunFam" id="3.60.20.10:FF:000010">
    <property type="entry name" value="Proteasome subunit beta type-1"/>
    <property type="match status" value="1"/>
</dbReference>
<evidence type="ECO:0000256" key="1">
    <source>
        <dbReference type="ARBA" id="ARBA00001198"/>
    </source>
</evidence>
<comment type="catalytic activity">
    <reaction evidence="1">
        <text>Cleavage of peptide bonds with very broad specificity.</text>
        <dbReference type="EC" id="3.4.25.1"/>
    </reaction>
</comment>
<dbReference type="STRING" id="1890364.A0A2P6NKL6"/>
<keyword evidence="12" id="KW-1185">Reference proteome</keyword>